<dbReference type="AlphaFoldDB" id="A0A197JPI3"/>
<gene>
    <name evidence="3" type="ORF">K457DRAFT_669744</name>
</gene>
<dbReference type="InterPro" id="IPR041698">
    <property type="entry name" value="Methyltransf_25"/>
</dbReference>
<dbReference type="Gene3D" id="3.40.50.150">
    <property type="entry name" value="Vaccinia Virus protein VP39"/>
    <property type="match status" value="1"/>
</dbReference>
<dbReference type="PANTHER" id="PTHR43591">
    <property type="entry name" value="METHYLTRANSFERASE"/>
    <property type="match status" value="1"/>
</dbReference>
<feature type="domain" description="Methyltransferase" evidence="2">
    <location>
        <begin position="162"/>
        <end position="253"/>
    </location>
</feature>
<keyword evidence="3" id="KW-0489">Methyltransferase</keyword>
<dbReference type="GO" id="GO:0008168">
    <property type="term" value="F:methyltransferase activity"/>
    <property type="evidence" value="ECO:0007669"/>
    <property type="project" value="UniProtKB-KW"/>
</dbReference>
<evidence type="ECO:0000259" key="2">
    <source>
        <dbReference type="Pfam" id="PF13649"/>
    </source>
</evidence>
<accession>A0A197JPI3</accession>
<dbReference type="GO" id="GO:0032259">
    <property type="term" value="P:methylation"/>
    <property type="evidence" value="ECO:0007669"/>
    <property type="project" value="UniProtKB-KW"/>
</dbReference>
<feature type="region of interest" description="Disordered" evidence="1">
    <location>
        <begin position="384"/>
        <end position="419"/>
    </location>
</feature>
<sequence length="419" mass="47397">MGSNQSSIRIPKKQQKMTQQELQRQYQRNLSEAQLAEHQQKRMALENSASFARSQLLQQDMKQIPGGIVNGHAPSIITSTANNDSFYHQRATTIHSTTDGKSNRQNYRWIDGRRHHNTEGAAYIMPNDIDEMDRLHLQHFVIRHAFNGNTRAKFDNKIHKDVLDVGCGPGTWILEMSTEHTETNFTGIDISAVWPTEIRPRNCRFQVVNVLQGLPFEDNTFDFVHQRFLIMGYPAKDWPFIIKELIRVTKPGGIIELTEIPIVSNANGPELTKLLEVLEQGCIARGLDTKAAKKLEGMLREGGIQEVKACHASIPVGAWGAKVGQLMRENSAGMWSSLKGLIKELTGMNDTQYEAMIKRIFVEYEHYKCYVNCYCAWGVKPHPVPRPEESSSPSYSIPPTPTSSSTTSPPYLQHPHPQH</sequence>
<keyword evidence="3" id="KW-0808">Transferase</keyword>
<protein>
    <submittedName>
        <fullName evidence="3">S-adenosyl-L-methionine-dependent methyltransferase</fullName>
    </submittedName>
</protein>
<evidence type="ECO:0000313" key="3">
    <source>
        <dbReference type="EMBL" id="OAQ26873.1"/>
    </source>
</evidence>
<dbReference type="EMBL" id="KV442062">
    <property type="protein sequence ID" value="OAQ26873.1"/>
    <property type="molecule type" value="Genomic_DNA"/>
</dbReference>
<organism evidence="3 4">
    <name type="scientific">Linnemannia elongata AG-77</name>
    <dbReference type="NCBI Taxonomy" id="1314771"/>
    <lineage>
        <taxon>Eukaryota</taxon>
        <taxon>Fungi</taxon>
        <taxon>Fungi incertae sedis</taxon>
        <taxon>Mucoromycota</taxon>
        <taxon>Mortierellomycotina</taxon>
        <taxon>Mortierellomycetes</taxon>
        <taxon>Mortierellales</taxon>
        <taxon>Mortierellaceae</taxon>
        <taxon>Linnemannia</taxon>
    </lineage>
</organism>
<proteinExistence type="predicted"/>
<keyword evidence="4" id="KW-1185">Reference proteome</keyword>
<dbReference type="STRING" id="1314771.A0A197JPI3"/>
<dbReference type="CDD" id="cd02440">
    <property type="entry name" value="AdoMet_MTases"/>
    <property type="match status" value="1"/>
</dbReference>
<dbReference type="OrthoDB" id="2013972at2759"/>
<dbReference type="InterPro" id="IPR029063">
    <property type="entry name" value="SAM-dependent_MTases_sf"/>
</dbReference>
<evidence type="ECO:0000313" key="4">
    <source>
        <dbReference type="Proteomes" id="UP000078512"/>
    </source>
</evidence>
<evidence type="ECO:0000256" key="1">
    <source>
        <dbReference type="SAM" id="MobiDB-lite"/>
    </source>
</evidence>
<feature type="region of interest" description="Disordered" evidence="1">
    <location>
        <begin position="1"/>
        <end position="21"/>
    </location>
</feature>
<dbReference type="Proteomes" id="UP000078512">
    <property type="component" value="Unassembled WGS sequence"/>
</dbReference>
<dbReference type="PANTHER" id="PTHR43591:SF24">
    <property type="entry name" value="2-METHOXY-6-POLYPRENYL-1,4-BENZOQUINOL METHYLASE, MITOCHONDRIAL"/>
    <property type="match status" value="1"/>
</dbReference>
<name>A0A197JPI3_9FUNG</name>
<reference evidence="3 4" key="1">
    <citation type="submission" date="2016-05" db="EMBL/GenBank/DDBJ databases">
        <title>Genome sequencing reveals origins of a unique bacterial endosymbiosis in the earliest lineages of terrestrial Fungi.</title>
        <authorList>
            <consortium name="DOE Joint Genome Institute"/>
            <person name="Uehling J."/>
            <person name="Gryganskyi A."/>
            <person name="Hameed K."/>
            <person name="Tschaplinski T."/>
            <person name="Misztal P."/>
            <person name="Wu S."/>
            <person name="Desiro A."/>
            <person name="Vande Pol N."/>
            <person name="Du Z.-Y."/>
            <person name="Zienkiewicz A."/>
            <person name="Zienkiewicz K."/>
            <person name="Morin E."/>
            <person name="Tisserant E."/>
            <person name="Splivallo R."/>
            <person name="Hainaut M."/>
            <person name="Henrissat B."/>
            <person name="Ohm R."/>
            <person name="Kuo A."/>
            <person name="Yan J."/>
            <person name="Lipzen A."/>
            <person name="Nolan M."/>
            <person name="Labutti K."/>
            <person name="Barry K."/>
            <person name="Goldstein A."/>
            <person name="Labbe J."/>
            <person name="Schadt C."/>
            <person name="Tuskan G."/>
            <person name="Grigoriev I."/>
            <person name="Martin F."/>
            <person name="Vilgalys R."/>
            <person name="Bonito G."/>
        </authorList>
    </citation>
    <scope>NUCLEOTIDE SEQUENCE [LARGE SCALE GENOMIC DNA]</scope>
    <source>
        <strain evidence="3 4">AG-77</strain>
    </source>
</reference>
<dbReference type="Pfam" id="PF13649">
    <property type="entry name" value="Methyltransf_25"/>
    <property type="match status" value="1"/>
</dbReference>
<dbReference type="SUPFAM" id="SSF53335">
    <property type="entry name" value="S-adenosyl-L-methionine-dependent methyltransferases"/>
    <property type="match status" value="1"/>
</dbReference>